<dbReference type="PATRIC" id="fig|246787.4.peg.3479"/>
<evidence type="ECO:0000313" key="7">
    <source>
        <dbReference type="EMBL" id="ALJ60594.1"/>
    </source>
</evidence>
<proteinExistence type="inferred from homology"/>
<dbReference type="EMBL" id="CP012801">
    <property type="protein sequence ID" value="ALJ60594.1"/>
    <property type="molecule type" value="Genomic_DNA"/>
</dbReference>
<keyword evidence="4" id="KW-0233">DNA recombination</keyword>
<dbReference type="Pfam" id="PF01609">
    <property type="entry name" value="DDE_Tnp_1"/>
    <property type="match status" value="1"/>
</dbReference>
<dbReference type="InterPro" id="IPR002559">
    <property type="entry name" value="Transposase_11"/>
</dbReference>
<evidence type="ECO:0000259" key="6">
    <source>
        <dbReference type="Pfam" id="PF14294"/>
    </source>
</evidence>
<dbReference type="InterPro" id="IPR025399">
    <property type="entry name" value="DUF4372"/>
</dbReference>
<feature type="domain" description="DUF4372" evidence="6">
    <location>
        <begin position="3"/>
        <end position="76"/>
    </location>
</feature>
<evidence type="ECO:0000256" key="3">
    <source>
        <dbReference type="ARBA" id="ARBA00023125"/>
    </source>
</evidence>
<evidence type="ECO:0000259" key="5">
    <source>
        <dbReference type="Pfam" id="PF01609"/>
    </source>
</evidence>
<name>A0A0P0G2F5_9BACE</name>
<evidence type="ECO:0000256" key="1">
    <source>
        <dbReference type="ARBA" id="ARBA00010075"/>
    </source>
</evidence>
<feature type="domain" description="Transposase IS4-like" evidence="5">
    <location>
        <begin position="122"/>
        <end position="334"/>
    </location>
</feature>
<dbReference type="GO" id="GO:0003677">
    <property type="term" value="F:DNA binding"/>
    <property type="evidence" value="ECO:0007669"/>
    <property type="project" value="UniProtKB-KW"/>
</dbReference>
<dbReference type="InterPro" id="IPR012337">
    <property type="entry name" value="RNaseH-like_sf"/>
</dbReference>
<dbReference type="AlphaFoldDB" id="A0A0P0G2F5"/>
<organism evidence="7 8">
    <name type="scientific">Bacteroides cellulosilyticus</name>
    <dbReference type="NCBI Taxonomy" id="246787"/>
    <lineage>
        <taxon>Bacteria</taxon>
        <taxon>Pseudomonadati</taxon>
        <taxon>Bacteroidota</taxon>
        <taxon>Bacteroidia</taxon>
        <taxon>Bacteroidales</taxon>
        <taxon>Bacteroidaceae</taxon>
        <taxon>Bacteroides</taxon>
    </lineage>
</organism>
<accession>A0A0P0G2F5</accession>
<evidence type="ECO:0000256" key="2">
    <source>
        <dbReference type="ARBA" id="ARBA00022578"/>
    </source>
</evidence>
<dbReference type="Pfam" id="PF14294">
    <property type="entry name" value="DUF4372"/>
    <property type="match status" value="1"/>
</dbReference>
<reference evidence="7 8" key="1">
    <citation type="journal article" date="2015" name="Science">
        <title>Genetic determinants of in vivo fitness and diet responsiveness in multiple human gut Bacteroides.</title>
        <authorList>
            <person name="Wu M."/>
            <person name="McNulty N.P."/>
            <person name="Rodionov D.A."/>
            <person name="Khoroshkin M.S."/>
            <person name="Griffin N.W."/>
            <person name="Cheng J."/>
            <person name="Latreille P."/>
            <person name="Kerstetter R.A."/>
            <person name="Terrapon N."/>
            <person name="Henrissat B."/>
            <person name="Osterman A.L."/>
            <person name="Gordon J.I."/>
        </authorList>
    </citation>
    <scope>NUCLEOTIDE SEQUENCE [LARGE SCALE GENOMIC DNA]</scope>
    <source>
        <strain evidence="7 8">WH2</strain>
    </source>
</reference>
<dbReference type="KEGG" id="bcel:BcellWH2_03361"/>
<dbReference type="GO" id="GO:0004803">
    <property type="term" value="F:transposase activity"/>
    <property type="evidence" value="ECO:0007669"/>
    <property type="project" value="InterPro"/>
</dbReference>
<gene>
    <name evidence="7" type="ORF">BcellWH2_03361</name>
</gene>
<protein>
    <submittedName>
        <fullName evidence="7">Transposase DDE domain protein</fullName>
    </submittedName>
</protein>
<sequence>MPTGKTVFAQIMDLVPDYELEKCIDKYKGDYKTKKFTCRDQFMVMSYAQFTRSSSLRVVEATLTAFSSKLYHSGLKLMHKSTLAEMNENKSWLIYKDFAQVLIKRASGLYKDDYFRIGLKAMVYAFDSSTIKLCLSLCPWAKFHHNKGAFKMHTLMNLRGSIPTFIWLTEGKVNDMNGLDVIPVEPGAYYLFDKGYVDFYRLYNYFQKHNAFYVTRAKDNMKYEVTQEHEVDQQTGIIRDLTIRLSGSIVSKDYPDEMRLVIYEDYTEGKNTIYRFLTNEFELLPITIAELYRERWQIELFFKWIKQHLHIQSFFGTTENAVYTQIWIAICDYLLLIIAKKLYHMEQNLYIISQAIGLILFERVPLSDMFKQLDNSKLEPDIDEQLSLF</sequence>
<evidence type="ECO:0000313" key="8">
    <source>
        <dbReference type="Proteomes" id="UP000061809"/>
    </source>
</evidence>
<dbReference type="PANTHER" id="PTHR33258:SF1">
    <property type="entry name" value="TRANSPOSASE INSL FOR INSERTION SEQUENCE ELEMENT IS186A-RELATED"/>
    <property type="match status" value="1"/>
</dbReference>
<dbReference type="RefSeq" id="WP_044128698.1">
    <property type="nucleotide sequence ID" value="NZ_DAWDZD010000036.1"/>
</dbReference>
<comment type="similarity">
    <text evidence="1">Belongs to the transposase 11 family.</text>
</comment>
<dbReference type="GO" id="GO:0006313">
    <property type="term" value="P:DNA transposition"/>
    <property type="evidence" value="ECO:0007669"/>
    <property type="project" value="InterPro"/>
</dbReference>
<dbReference type="PANTHER" id="PTHR33258">
    <property type="entry name" value="TRANSPOSASE INSL FOR INSERTION SEQUENCE ELEMENT IS186A-RELATED"/>
    <property type="match status" value="1"/>
</dbReference>
<dbReference type="Proteomes" id="UP000061809">
    <property type="component" value="Chromosome"/>
</dbReference>
<evidence type="ECO:0000256" key="4">
    <source>
        <dbReference type="ARBA" id="ARBA00023172"/>
    </source>
</evidence>
<keyword evidence="3" id="KW-0238">DNA-binding</keyword>
<keyword evidence="2" id="KW-0815">Transposition</keyword>
<dbReference type="NCBIfam" id="NF033592">
    <property type="entry name" value="transpos_IS4_1"/>
    <property type="match status" value="1"/>
</dbReference>
<dbReference type="SUPFAM" id="SSF53098">
    <property type="entry name" value="Ribonuclease H-like"/>
    <property type="match status" value="1"/>
</dbReference>
<dbReference type="InterPro" id="IPR047952">
    <property type="entry name" value="Transpos_IS4"/>
</dbReference>